<organism evidence="1 2">
    <name type="scientific">Leyella stercorea DSM 18206</name>
    <dbReference type="NCBI Taxonomy" id="1002367"/>
    <lineage>
        <taxon>Bacteria</taxon>
        <taxon>Pseudomonadati</taxon>
        <taxon>Bacteroidota</taxon>
        <taxon>Bacteroidia</taxon>
        <taxon>Bacteroidales</taxon>
        <taxon>Prevotellaceae</taxon>
        <taxon>Leyella</taxon>
    </lineage>
</organism>
<dbReference type="PATRIC" id="fig|1002367.3.peg.1774"/>
<dbReference type="AlphaFoldDB" id="G6AZX6"/>
<protein>
    <recommendedName>
        <fullName evidence="3">WG repeat-containing protein</fullName>
    </recommendedName>
</protein>
<reference evidence="1 2" key="1">
    <citation type="submission" date="2011-08" db="EMBL/GenBank/DDBJ databases">
        <authorList>
            <person name="Weinstock G."/>
            <person name="Sodergren E."/>
            <person name="Clifton S."/>
            <person name="Fulton L."/>
            <person name="Fulton B."/>
            <person name="Courtney L."/>
            <person name="Fronick C."/>
            <person name="Harrison M."/>
            <person name="Strong C."/>
            <person name="Farmer C."/>
            <person name="Delahaunty K."/>
            <person name="Markovic C."/>
            <person name="Hall O."/>
            <person name="Minx P."/>
            <person name="Tomlinson C."/>
            <person name="Mitreva M."/>
            <person name="Hou S."/>
            <person name="Chen J."/>
            <person name="Wollam A."/>
            <person name="Pepin K.H."/>
            <person name="Johnson M."/>
            <person name="Bhonagiri V."/>
            <person name="Zhang X."/>
            <person name="Suruliraj S."/>
            <person name="Warren W."/>
            <person name="Chinwalla A."/>
            <person name="Mardis E.R."/>
            <person name="Wilson R.K."/>
        </authorList>
    </citation>
    <scope>NUCLEOTIDE SEQUENCE [LARGE SCALE GENOMIC DNA]</scope>
    <source>
        <strain evidence="1 2">DSM 18206</strain>
    </source>
</reference>
<dbReference type="eggNOG" id="ENOG5032X0M">
    <property type="taxonomic scope" value="Bacteria"/>
</dbReference>
<accession>G6AZX6</accession>
<sequence length="309" mass="35249">MKKIISPILSIALFTTLILLFLIHFQRVDAQSIYKCDNEKHICYKNSDGKTIVKSKKYTIAFTDTITSIGFVGNRKGKIIGIDNHGKELFEVYKIDNGPDCVSDGLFRIIGKNGKVGFADTCGVIVIPPVFSYATPFLDGEAKVTFEGEEQKQGEYQYWESNQWFLITSPNLLDHSMNEMATSTKFDTPTLTTEEKHKVKELAAQAPDSIKTCFSFLLYKWNYAITHNREMLLSSNTYSYSKLPEFHYLKSMGKQIIPLIMEQLIEPSNFHLLVLYEAVQEDSRKIVKDHTGGEQNRAIMNVKRWLGSK</sequence>
<evidence type="ECO:0000313" key="1">
    <source>
        <dbReference type="EMBL" id="EHJ38039.1"/>
    </source>
</evidence>
<evidence type="ECO:0008006" key="3">
    <source>
        <dbReference type="Google" id="ProtNLM"/>
    </source>
</evidence>
<comment type="caution">
    <text evidence="1">The sequence shown here is derived from an EMBL/GenBank/DDBJ whole genome shotgun (WGS) entry which is preliminary data.</text>
</comment>
<proteinExistence type="predicted"/>
<dbReference type="EMBL" id="AFZZ01000189">
    <property type="protein sequence ID" value="EHJ38039.1"/>
    <property type="molecule type" value="Genomic_DNA"/>
</dbReference>
<gene>
    <name evidence="1" type="ORF">HMPREF0673_02193</name>
</gene>
<evidence type="ECO:0000313" key="2">
    <source>
        <dbReference type="Proteomes" id="UP000004407"/>
    </source>
</evidence>
<name>G6AZX6_9BACT</name>
<dbReference type="HOGENOM" id="CLU_899732_0_0_10"/>
<dbReference type="Proteomes" id="UP000004407">
    <property type="component" value="Unassembled WGS sequence"/>
</dbReference>